<evidence type="ECO:0000256" key="2">
    <source>
        <dbReference type="ARBA" id="ARBA00022692"/>
    </source>
</evidence>
<dbReference type="Pfam" id="PF02104">
    <property type="entry name" value="SURF1"/>
    <property type="match status" value="1"/>
</dbReference>
<keyword evidence="5" id="KW-0999">Mitochondrion inner membrane</keyword>
<keyword evidence="5" id="KW-0496">Mitochondrion</keyword>
<evidence type="ECO:0000256" key="4">
    <source>
        <dbReference type="ARBA" id="ARBA00023136"/>
    </source>
</evidence>
<name>A0ABP0EBH8_9ASCO</name>
<comment type="subcellular location">
    <subcellularLocation>
        <location evidence="1">Membrane</location>
    </subcellularLocation>
    <subcellularLocation>
        <location evidence="5">Mitochondrion inner membrane</location>
        <topology evidence="5">Multi-pass membrane protein</topology>
    </subcellularLocation>
</comment>
<dbReference type="PROSITE" id="PS50895">
    <property type="entry name" value="SURF1"/>
    <property type="match status" value="1"/>
</dbReference>
<proteinExistence type="inferred from homology"/>
<evidence type="ECO:0000256" key="5">
    <source>
        <dbReference type="RuleBase" id="RU363076"/>
    </source>
</evidence>
<dbReference type="InterPro" id="IPR045214">
    <property type="entry name" value="Surf1/Surf4"/>
</dbReference>
<keyword evidence="7" id="KW-1185">Reference proteome</keyword>
<keyword evidence="2 5" id="KW-0812">Transmembrane</keyword>
<sequence length="370" mass="42204">MNMIKINSISLRLPINGAHGSKALRFSRSVKTSTLDWKPMKSKTTNLALKEIQERSPWLRKFFLGLMIAMPVVSFGLGCWQVQRLDWKTKLIARCEHAIALKPGELPKDIDPSLIGDYEYRKVVLRGHFDYDNEMYLGPRFRDGEMGYLVVCPLIRSNGGEPILVERGWISKEKVIPSSRESGGYLQHLARPKGEIEVIAMLRVMPPKSYFQFSHEEGSRQFFIADVEAMAKQSGSLPVYCQAVYDLTDKPEWRSKEKSNEIEGTNKTGGKWLNLFSKEESGTSNARYMSDFEHQDATMEYQGFEFAKEGVPIGTIPKVNFKNNHVQYLVTWFGLSLFSGGLLIYSILKKGNAQGAEKMIEAKRKHMKNW</sequence>
<feature type="transmembrane region" description="Helical" evidence="5">
    <location>
        <begin position="62"/>
        <end position="83"/>
    </location>
</feature>
<dbReference type="CDD" id="cd06662">
    <property type="entry name" value="SURF1"/>
    <property type="match status" value="1"/>
</dbReference>
<keyword evidence="3 5" id="KW-1133">Transmembrane helix</keyword>
<evidence type="ECO:0000313" key="7">
    <source>
        <dbReference type="Proteomes" id="UP001497600"/>
    </source>
</evidence>
<evidence type="ECO:0000313" key="6">
    <source>
        <dbReference type="EMBL" id="CAK7905200.1"/>
    </source>
</evidence>
<comment type="similarity">
    <text evidence="5">Belongs to the SURF1 family.</text>
</comment>
<dbReference type="PANTHER" id="PTHR23427">
    <property type="entry name" value="SURFEIT LOCUS PROTEIN"/>
    <property type="match status" value="1"/>
</dbReference>
<reference evidence="6 7" key="1">
    <citation type="submission" date="2024-01" db="EMBL/GenBank/DDBJ databases">
        <authorList>
            <consortium name="Genoscope - CEA"/>
            <person name="William W."/>
        </authorList>
    </citation>
    <scope>NUCLEOTIDE SEQUENCE [LARGE SCALE GENOMIC DNA]</scope>
    <source>
        <strain evidence="6 7">29B2s-10</strain>
    </source>
</reference>
<evidence type="ECO:0000256" key="3">
    <source>
        <dbReference type="ARBA" id="ARBA00022989"/>
    </source>
</evidence>
<dbReference type="EMBL" id="OZ004256">
    <property type="protein sequence ID" value="CAK7905200.1"/>
    <property type="molecule type" value="Genomic_DNA"/>
</dbReference>
<feature type="transmembrane region" description="Helical" evidence="5">
    <location>
        <begin position="328"/>
        <end position="348"/>
    </location>
</feature>
<protein>
    <recommendedName>
        <fullName evidence="5">SURF1-like protein</fullName>
    </recommendedName>
</protein>
<dbReference type="PANTHER" id="PTHR23427:SF2">
    <property type="entry name" value="SURFEIT LOCUS PROTEIN 1"/>
    <property type="match status" value="1"/>
</dbReference>
<dbReference type="Proteomes" id="UP001497600">
    <property type="component" value="Chromosome D"/>
</dbReference>
<organism evidence="6 7">
    <name type="scientific">[Candida] anglica</name>
    <dbReference type="NCBI Taxonomy" id="148631"/>
    <lineage>
        <taxon>Eukaryota</taxon>
        <taxon>Fungi</taxon>
        <taxon>Dikarya</taxon>
        <taxon>Ascomycota</taxon>
        <taxon>Saccharomycotina</taxon>
        <taxon>Pichiomycetes</taxon>
        <taxon>Debaryomycetaceae</taxon>
        <taxon>Kurtzmaniella</taxon>
    </lineage>
</organism>
<dbReference type="InterPro" id="IPR002994">
    <property type="entry name" value="Surf1/Shy1"/>
</dbReference>
<accession>A0ABP0EBH8</accession>
<evidence type="ECO:0000256" key="1">
    <source>
        <dbReference type="ARBA" id="ARBA00004370"/>
    </source>
</evidence>
<gene>
    <name evidence="6" type="primary">SHY1</name>
    <name evidence="6" type="ORF">CAAN4_D12970</name>
</gene>
<keyword evidence="4 5" id="KW-0472">Membrane</keyword>
<comment type="function">
    <text evidence="5">Probably involved in the biogenesis of the COX complex.</text>
</comment>